<feature type="non-terminal residue" evidence="2">
    <location>
        <position position="1"/>
    </location>
</feature>
<dbReference type="HOGENOM" id="CLU_1278479_0_0_1"/>
<evidence type="ECO:0000313" key="3">
    <source>
        <dbReference type="Proteomes" id="UP000011185"/>
    </source>
</evidence>
<dbReference type="InParanoid" id="L7JS16"/>
<protein>
    <submittedName>
        <fullName evidence="2">Uncharacterized protein</fullName>
    </submittedName>
</protein>
<dbReference type="VEuPathDB" id="MicrosporidiaDB:THOM_2986"/>
<name>L7JS16_TRAHO</name>
<dbReference type="OrthoDB" id="10415197at2759"/>
<organism evidence="2 3">
    <name type="scientific">Trachipleistophora hominis</name>
    <name type="common">Microsporidian parasite</name>
    <dbReference type="NCBI Taxonomy" id="72359"/>
    <lineage>
        <taxon>Eukaryota</taxon>
        <taxon>Fungi</taxon>
        <taxon>Fungi incertae sedis</taxon>
        <taxon>Microsporidia</taxon>
        <taxon>Pleistophoridae</taxon>
        <taxon>Trachipleistophora</taxon>
    </lineage>
</organism>
<keyword evidence="1" id="KW-0812">Transmembrane</keyword>
<dbReference type="EMBL" id="JH994077">
    <property type="protein sequence ID" value="ELQ74090.1"/>
    <property type="molecule type" value="Genomic_DNA"/>
</dbReference>
<gene>
    <name evidence="2" type="ORF">THOM_2986</name>
</gene>
<proteinExistence type="predicted"/>
<keyword evidence="1" id="KW-0472">Membrane</keyword>
<keyword evidence="1" id="KW-1133">Transmembrane helix</keyword>
<dbReference type="AlphaFoldDB" id="L7JS16"/>
<accession>L7JS16</accession>
<evidence type="ECO:0000256" key="1">
    <source>
        <dbReference type="SAM" id="Phobius"/>
    </source>
</evidence>
<reference evidence="2 3" key="1">
    <citation type="journal article" date="2012" name="PLoS Pathog.">
        <title>The genome of the obligate intracellular parasite Trachipleistophora hominis: new insights into microsporidian genome dynamics and reductive evolution.</title>
        <authorList>
            <person name="Heinz E."/>
            <person name="Williams T.A."/>
            <person name="Nakjang S."/>
            <person name="Noel C.J."/>
            <person name="Swan D.C."/>
            <person name="Goldberg A.V."/>
            <person name="Harris S.R."/>
            <person name="Weinmaier T."/>
            <person name="Markert S."/>
            <person name="Becher D."/>
            <person name="Bernhardt J."/>
            <person name="Dagan T."/>
            <person name="Hacker C."/>
            <person name="Lucocq J.M."/>
            <person name="Schweder T."/>
            <person name="Rattei T."/>
            <person name="Hall N."/>
            <person name="Hirt R.P."/>
            <person name="Embley T.M."/>
        </authorList>
    </citation>
    <scope>NUCLEOTIDE SEQUENCE [LARGE SCALE GENOMIC DNA]</scope>
</reference>
<dbReference type="OMA" id="AMSKNEC"/>
<sequence length="239" mass="28068">VISTLIKKYKYVISSSAMYIFSILMSVGAITEKEVNRVLDEVVQKIQMLNQQIDLVTGSMSSMKQIRSNFVAMSKNECVSKNLFAFHFDKFAATRSNLSEYFLAYENFLCFLPYMINTVTITSIDKQNTKKVIDLKAMKKHIKDSEFFKNYTDEIYLNVEKLKGFETRLYECLEEIRSMVAKFDYFYKRIENGVILDIFSIKALNEHHYCNNCNSLPLSEEFYRSIRTFQQSNKCPEKR</sequence>
<dbReference type="Proteomes" id="UP000011185">
    <property type="component" value="Unassembled WGS sequence"/>
</dbReference>
<feature type="transmembrane region" description="Helical" evidence="1">
    <location>
        <begin position="12"/>
        <end position="30"/>
    </location>
</feature>
<keyword evidence="3" id="KW-1185">Reference proteome</keyword>
<evidence type="ECO:0000313" key="2">
    <source>
        <dbReference type="EMBL" id="ELQ74090.1"/>
    </source>
</evidence>